<comment type="caution">
    <text evidence="7">The sequence shown here is derived from an EMBL/GenBank/DDBJ whole genome shotgun (WGS) entry which is preliminary data.</text>
</comment>
<dbReference type="Pfam" id="PF16135">
    <property type="entry name" value="TDBD"/>
    <property type="match status" value="1"/>
</dbReference>
<evidence type="ECO:0000256" key="1">
    <source>
        <dbReference type="ARBA" id="ARBA00004123"/>
    </source>
</evidence>
<evidence type="ECO:0000313" key="7">
    <source>
        <dbReference type="EMBL" id="KAG0448225.1"/>
    </source>
</evidence>
<organism evidence="7 8">
    <name type="scientific">Vanilla planifolia</name>
    <name type="common">Vanilla</name>
    <dbReference type="NCBI Taxonomy" id="51239"/>
    <lineage>
        <taxon>Eukaryota</taxon>
        <taxon>Viridiplantae</taxon>
        <taxon>Streptophyta</taxon>
        <taxon>Embryophyta</taxon>
        <taxon>Tracheophyta</taxon>
        <taxon>Spermatophyta</taxon>
        <taxon>Magnoliopsida</taxon>
        <taxon>Liliopsida</taxon>
        <taxon>Asparagales</taxon>
        <taxon>Orchidaceae</taxon>
        <taxon>Vanilloideae</taxon>
        <taxon>Vanilleae</taxon>
        <taxon>Vanilla</taxon>
    </lineage>
</organism>
<feature type="region of interest" description="Disordered" evidence="5">
    <location>
        <begin position="16"/>
        <end position="47"/>
    </location>
</feature>
<feature type="region of interest" description="Disordered" evidence="5">
    <location>
        <begin position="432"/>
        <end position="451"/>
    </location>
</feature>
<protein>
    <recommendedName>
        <fullName evidence="4">Ninja-family protein</fullName>
    </recommendedName>
    <alternativeName>
        <fullName evidence="4">ABI-binding protein</fullName>
    </alternativeName>
</protein>
<evidence type="ECO:0000256" key="2">
    <source>
        <dbReference type="ARBA" id="ARBA00006081"/>
    </source>
</evidence>
<proteinExistence type="inferred from homology"/>
<feature type="compositionally biased region" description="Polar residues" evidence="5">
    <location>
        <begin position="196"/>
        <end position="213"/>
    </location>
</feature>
<comment type="subcellular location">
    <subcellularLocation>
        <location evidence="1 4">Nucleus</location>
    </subcellularLocation>
</comment>
<feature type="compositionally biased region" description="Acidic residues" evidence="5">
    <location>
        <begin position="182"/>
        <end position="191"/>
    </location>
</feature>
<dbReference type="GO" id="GO:0009867">
    <property type="term" value="P:jasmonic acid mediated signaling pathway"/>
    <property type="evidence" value="ECO:0007669"/>
    <property type="project" value="TreeGrafter"/>
</dbReference>
<dbReference type="GO" id="GO:0045892">
    <property type="term" value="P:negative regulation of DNA-templated transcription"/>
    <property type="evidence" value="ECO:0007669"/>
    <property type="project" value="TreeGrafter"/>
</dbReference>
<evidence type="ECO:0000256" key="3">
    <source>
        <dbReference type="ARBA" id="ARBA00023242"/>
    </source>
</evidence>
<keyword evidence="3 4" id="KW-0539">Nucleus</keyword>
<comment type="similarity">
    <text evidence="2 4">Belongs to the Ninja family.</text>
</comment>
<evidence type="ECO:0000256" key="4">
    <source>
        <dbReference type="RuleBase" id="RU369029"/>
    </source>
</evidence>
<dbReference type="InterPro" id="IPR032308">
    <property type="entry name" value="TDBD"/>
</dbReference>
<dbReference type="EMBL" id="JADCNM010000331">
    <property type="protein sequence ID" value="KAG0448225.1"/>
    <property type="molecule type" value="Genomic_DNA"/>
</dbReference>
<feature type="compositionally biased region" description="Polar residues" evidence="5">
    <location>
        <begin position="336"/>
        <end position="347"/>
    </location>
</feature>
<gene>
    <name evidence="7" type="ORF">HPP92_027920</name>
</gene>
<evidence type="ECO:0000259" key="6">
    <source>
        <dbReference type="Pfam" id="PF16135"/>
    </source>
</evidence>
<feature type="domain" description="Tify" evidence="6">
    <location>
        <begin position="406"/>
        <end position="441"/>
    </location>
</feature>
<dbReference type="AlphaFoldDB" id="A0A835U558"/>
<dbReference type="GO" id="GO:0005634">
    <property type="term" value="C:nucleus"/>
    <property type="evidence" value="ECO:0007669"/>
    <property type="project" value="UniProtKB-SubCell"/>
</dbReference>
<feature type="region of interest" description="Disordered" evidence="5">
    <location>
        <begin position="176"/>
        <end position="214"/>
    </location>
</feature>
<dbReference type="PANTHER" id="PTHR31413:SF12">
    <property type="entry name" value="AFP HOMOLOG 2"/>
    <property type="match status" value="1"/>
</dbReference>
<sequence>MEDENGLELSLGLSFGRSSTKSNVKDVSLNPKGAEGNASGLMGENRTPCDDSFKNFFKSSLDKQESKGKQKSSLTEQSHENFFTDLAKCSSPMADCSNGAHSNLSQFTRYQELWISSNKNIENEEEKTSSSKRKMYFEERNYQKKHEKLSDLVDKYVNKPTGALSIQSSRVSIAMEDGSTGENEDVAESEEENAKCSKNQKASGNNGLSQSSGIGAKTKSELYLSELEPIALNGKGQVTPVANTNNTQLTFGYTSVQLPTLETGSSWAFNSQPMHVSPNTRKENLVGIQNKEQFLDGLKISQGAAPHNSTTPDPATIGVTCTAARSEAEARPRNSIHPTNNDATNKPTMECFSSEGASIRPGIAPNLKFGGSGSYPELPWVTTTGQGPNAKTISGVTYKYNQNQVKIVCACHGNHMTPEEFVQHANVEALDSEGNPNSGVFRVDATSSAQS</sequence>
<name>A0A835U558_VANPL</name>
<evidence type="ECO:0000313" key="8">
    <source>
        <dbReference type="Proteomes" id="UP000639772"/>
    </source>
</evidence>
<evidence type="ECO:0000256" key="5">
    <source>
        <dbReference type="SAM" id="MobiDB-lite"/>
    </source>
</evidence>
<dbReference type="InterPro" id="IPR031307">
    <property type="entry name" value="Ninja_fam"/>
</dbReference>
<feature type="region of interest" description="Disordered" evidence="5">
    <location>
        <begin position="327"/>
        <end position="347"/>
    </location>
</feature>
<dbReference type="OrthoDB" id="1936656at2759"/>
<dbReference type="PANTHER" id="PTHR31413">
    <property type="entry name" value="AFP HOMOLOG 2"/>
    <property type="match status" value="1"/>
</dbReference>
<reference evidence="7 8" key="1">
    <citation type="journal article" date="2020" name="Nat. Food">
        <title>A phased Vanilla planifolia genome enables genetic improvement of flavour and production.</title>
        <authorList>
            <person name="Hasing T."/>
            <person name="Tang H."/>
            <person name="Brym M."/>
            <person name="Khazi F."/>
            <person name="Huang T."/>
            <person name="Chambers A.H."/>
        </authorList>
    </citation>
    <scope>NUCLEOTIDE SEQUENCE [LARGE SCALE GENOMIC DNA]</scope>
    <source>
        <tissue evidence="7">Leaf</tissue>
    </source>
</reference>
<comment type="function">
    <text evidence="4">Acts as a negative regulator of abscisic acid (ABA) response.</text>
</comment>
<dbReference type="Proteomes" id="UP000639772">
    <property type="component" value="Unassembled WGS sequence"/>
</dbReference>
<accession>A0A835U558</accession>